<proteinExistence type="predicted"/>
<dbReference type="STRING" id="1246637.MTBBW1_2870003"/>
<organism evidence="1 2">
    <name type="scientific">Desulfamplus magnetovallimortis</name>
    <dbReference type="NCBI Taxonomy" id="1246637"/>
    <lineage>
        <taxon>Bacteria</taxon>
        <taxon>Pseudomonadati</taxon>
        <taxon>Thermodesulfobacteriota</taxon>
        <taxon>Desulfobacteria</taxon>
        <taxon>Desulfobacterales</taxon>
        <taxon>Desulfobacteraceae</taxon>
        <taxon>Desulfamplus</taxon>
    </lineage>
</organism>
<evidence type="ECO:0000313" key="1">
    <source>
        <dbReference type="EMBL" id="SLM31214.1"/>
    </source>
</evidence>
<keyword evidence="2" id="KW-1185">Reference proteome</keyword>
<dbReference type="EMBL" id="FWEV01000209">
    <property type="protein sequence ID" value="SLM31214.1"/>
    <property type="molecule type" value="Genomic_DNA"/>
</dbReference>
<dbReference type="OrthoDB" id="5457929at2"/>
<dbReference type="AlphaFoldDB" id="A0A1W1HFE7"/>
<accession>A0A1W1HFE7</accession>
<sequence>MPKLKPGTILVTDEEDQRIKEAIATDPDTSEMRDEQFDQMRSVSELHPEIVETYKRTRGKQKRPTKTPIYIRLDSDIIEHFKSDGKGWQTKINDTLRKSINSQYA</sequence>
<protein>
    <recommendedName>
        <fullName evidence="3">BrnA antitoxin family protein</fullName>
    </recommendedName>
</protein>
<evidence type="ECO:0008006" key="3">
    <source>
        <dbReference type="Google" id="ProtNLM"/>
    </source>
</evidence>
<reference evidence="1 2" key="1">
    <citation type="submission" date="2017-03" db="EMBL/GenBank/DDBJ databases">
        <authorList>
            <person name="Afonso C.L."/>
            <person name="Miller P.J."/>
            <person name="Scott M.A."/>
            <person name="Spackman E."/>
            <person name="Goraichik I."/>
            <person name="Dimitrov K.M."/>
            <person name="Suarez D.L."/>
            <person name="Swayne D.E."/>
        </authorList>
    </citation>
    <scope>NUCLEOTIDE SEQUENCE [LARGE SCALE GENOMIC DNA]</scope>
    <source>
        <strain evidence="1">PRJEB14757</strain>
    </source>
</reference>
<gene>
    <name evidence="1" type="ORF">MTBBW1_2870003</name>
</gene>
<dbReference type="RefSeq" id="WP_080810104.1">
    <property type="nucleotide sequence ID" value="NZ_LT828588.1"/>
</dbReference>
<dbReference type="InterPro" id="IPR025528">
    <property type="entry name" value="BrnA_antitoxin"/>
</dbReference>
<dbReference type="Pfam" id="PF14384">
    <property type="entry name" value="BrnA_antitoxin"/>
    <property type="match status" value="1"/>
</dbReference>
<name>A0A1W1HFE7_9BACT</name>
<evidence type="ECO:0000313" key="2">
    <source>
        <dbReference type="Proteomes" id="UP000191931"/>
    </source>
</evidence>
<dbReference type="Proteomes" id="UP000191931">
    <property type="component" value="Unassembled WGS sequence"/>
</dbReference>